<gene>
    <name evidence="1" type="ORF">K4L44_04965</name>
</gene>
<sequence length="211" mass="24258">MKKKVEMSRFFVAAVALFLFGIVAKVTYASDNDNVSKKIGCEWSTPGRTETYDKANMKYSRYYNARFKFQLELPSSWHFDGLPPANKDGRKFTNGKDIHLSVYASHYMPDFSLSVRYDEDINDPNNEITYMRPEDTYYILSGTLKGTDLIFYKKMVLSKKGDVVRTLYVTYPKAQLEPLRSVVEHMCKSFIEKSDRSATNDQLIPLASSSL</sequence>
<accession>A0AC61NHP1</accession>
<evidence type="ECO:0000313" key="1">
    <source>
        <dbReference type="EMBL" id="QZE15187.1"/>
    </source>
</evidence>
<organism evidence="1 2">
    <name type="scientific">Halosquirtibacter laminarini</name>
    <dbReference type="NCBI Taxonomy" id="3374600"/>
    <lineage>
        <taxon>Bacteria</taxon>
        <taxon>Pseudomonadati</taxon>
        <taxon>Bacteroidota</taxon>
        <taxon>Bacteroidia</taxon>
        <taxon>Marinilabiliales</taxon>
        <taxon>Prolixibacteraceae</taxon>
        <taxon>Halosquirtibacter</taxon>
    </lineage>
</organism>
<protein>
    <submittedName>
        <fullName evidence="1">Uncharacterized protein</fullName>
    </submittedName>
</protein>
<name>A0AC61NHP1_9BACT</name>
<proteinExistence type="predicted"/>
<dbReference type="EMBL" id="CP081303">
    <property type="protein sequence ID" value="QZE15187.1"/>
    <property type="molecule type" value="Genomic_DNA"/>
</dbReference>
<dbReference type="Proteomes" id="UP000826212">
    <property type="component" value="Chromosome"/>
</dbReference>
<evidence type="ECO:0000313" key="2">
    <source>
        <dbReference type="Proteomes" id="UP000826212"/>
    </source>
</evidence>
<keyword evidence="2" id="KW-1185">Reference proteome</keyword>
<reference evidence="1" key="1">
    <citation type="submission" date="2021-08" db="EMBL/GenBank/DDBJ databases">
        <title>Novel anaerobic bacterium isolated from sea squirt in East Sea, Republic of Korea.</title>
        <authorList>
            <person name="Nguyen T.H."/>
            <person name="Li Z."/>
            <person name="Lee Y.-J."/>
            <person name="Ko J."/>
            <person name="Kim S.-G."/>
        </authorList>
    </citation>
    <scope>NUCLEOTIDE SEQUENCE</scope>
    <source>
        <strain evidence="1">KCTC 25031</strain>
    </source>
</reference>